<keyword evidence="5 12" id="KW-0732">Signal</keyword>
<dbReference type="PANTHER" id="PTHR31316:SF0">
    <property type="entry name" value="SECRETED BETA-GLUCOSIDASE SIM1-RELATED"/>
    <property type="match status" value="1"/>
</dbReference>
<accession>A0ABR0GX10</accession>
<evidence type="ECO:0000313" key="14">
    <source>
        <dbReference type="Proteomes" id="UP001323405"/>
    </source>
</evidence>
<evidence type="ECO:0000256" key="2">
    <source>
        <dbReference type="ARBA" id="ARBA00010579"/>
    </source>
</evidence>
<dbReference type="RefSeq" id="XP_062749154.1">
    <property type="nucleotide sequence ID" value="XM_062886106.1"/>
</dbReference>
<comment type="caution">
    <text evidence="13">The sequence shown here is derived from an EMBL/GenBank/DDBJ whole genome shotgun (WGS) entry which is preliminary data.</text>
</comment>
<dbReference type="InterPro" id="IPR005556">
    <property type="entry name" value="SUN"/>
</dbReference>
<evidence type="ECO:0000313" key="13">
    <source>
        <dbReference type="EMBL" id="KAK4660184.1"/>
    </source>
</evidence>
<evidence type="ECO:0000256" key="11">
    <source>
        <dbReference type="SAM" id="MobiDB-lite"/>
    </source>
</evidence>
<feature type="chain" id="PRO_5046065547" evidence="12">
    <location>
        <begin position="20"/>
        <end position="443"/>
    </location>
</feature>
<keyword evidence="9" id="KW-0961">Cell wall biogenesis/degradation</keyword>
<dbReference type="EMBL" id="JAFFHA010000001">
    <property type="protein sequence ID" value="KAK4660184.1"/>
    <property type="molecule type" value="Genomic_DNA"/>
</dbReference>
<keyword evidence="6" id="KW-0378">Hydrolase</keyword>
<evidence type="ECO:0000256" key="6">
    <source>
        <dbReference type="ARBA" id="ARBA00022801"/>
    </source>
</evidence>
<evidence type="ECO:0000256" key="12">
    <source>
        <dbReference type="SAM" id="SignalP"/>
    </source>
</evidence>
<organism evidence="13 14">
    <name type="scientific">Podospora pseudocomata</name>
    <dbReference type="NCBI Taxonomy" id="2093779"/>
    <lineage>
        <taxon>Eukaryota</taxon>
        <taxon>Fungi</taxon>
        <taxon>Dikarya</taxon>
        <taxon>Ascomycota</taxon>
        <taxon>Pezizomycotina</taxon>
        <taxon>Sordariomycetes</taxon>
        <taxon>Sordariomycetidae</taxon>
        <taxon>Sordariales</taxon>
        <taxon>Podosporaceae</taxon>
        <taxon>Podospora</taxon>
    </lineage>
</organism>
<name>A0ABR0GX10_9PEZI</name>
<feature type="region of interest" description="Disordered" evidence="11">
    <location>
        <begin position="117"/>
        <end position="173"/>
    </location>
</feature>
<keyword evidence="4" id="KW-0964">Secreted</keyword>
<evidence type="ECO:0000256" key="9">
    <source>
        <dbReference type="ARBA" id="ARBA00023316"/>
    </source>
</evidence>
<evidence type="ECO:0000256" key="7">
    <source>
        <dbReference type="ARBA" id="ARBA00023277"/>
    </source>
</evidence>
<evidence type="ECO:0000256" key="10">
    <source>
        <dbReference type="ARBA" id="ARBA00023326"/>
    </source>
</evidence>
<dbReference type="GeneID" id="87906013"/>
<evidence type="ECO:0000256" key="1">
    <source>
        <dbReference type="ARBA" id="ARBA00004191"/>
    </source>
</evidence>
<evidence type="ECO:0000256" key="4">
    <source>
        <dbReference type="ARBA" id="ARBA00022525"/>
    </source>
</evidence>
<sequence>MKGLFKTAVAAAVVAGVVAQPHNHGHAHLHRHARKHNQSPVELEKRTDKTVIITEVVEGPTVVKYVLDGQVIPEEKAQEGIAAGQFAVIGSSKPSFSAPPPSVTTSIVLPEHGGQFFEKTTSAKPEPTTTSEAPKVKATEEPEPEKEEEEEEEEEPEVPKGTGLDAEFPSGKIRCSEVPTDYGAVKIPWSTTRGWTTLASFGDWVKGKAVDNIDQPVDGTCGPKMMCSYACPPGYQKTQWPEEQGATGQSVGGLWCNADGFLELTRPSVKTLCEAGAGGVFVRNELDDNAAVCRTDYPGNENMIIPVDTQPGGTYPLTNPDSRTYYKWQGKPTTAQYYVNNAGVPVQEACKWKSEKYPDSAGNWSPTNIGVGKSLTGETFLSVFPNLPTSHAILNFDIKVEGDISGTCWLKAGTYSQDKGCTVGLKPGGTAYIVFKKPGSFQV</sequence>
<feature type="compositionally biased region" description="Acidic residues" evidence="11">
    <location>
        <begin position="141"/>
        <end position="156"/>
    </location>
</feature>
<keyword evidence="3" id="KW-0134">Cell wall</keyword>
<feature type="signal peptide" evidence="12">
    <location>
        <begin position="1"/>
        <end position="19"/>
    </location>
</feature>
<keyword evidence="10" id="KW-0624">Polysaccharide degradation</keyword>
<protein>
    <submittedName>
        <fullName evidence="13">Sperm-associated antigen 4 protein</fullName>
    </submittedName>
</protein>
<feature type="compositionally biased region" description="Polar residues" evidence="11">
    <location>
        <begin position="118"/>
        <end position="131"/>
    </location>
</feature>
<proteinExistence type="inferred from homology"/>
<reference evidence="13 14" key="1">
    <citation type="journal article" date="2023" name="bioRxiv">
        <title>High-quality genome assemblies of four members of thePodospora anserinaspecies complex.</title>
        <authorList>
            <person name="Ament-Velasquez S.L."/>
            <person name="Vogan A.A."/>
            <person name="Wallerman O."/>
            <person name="Hartmann F."/>
            <person name="Gautier V."/>
            <person name="Silar P."/>
            <person name="Giraud T."/>
            <person name="Johannesson H."/>
        </authorList>
    </citation>
    <scope>NUCLEOTIDE SEQUENCE [LARGE SCALE GENOMIC DNA]</scope>
    <source>
        <strain evidence="13 14">CBS 415.72m</strain>
    </source>
</reference>
<keyword evidence="8" id="KW-0326">Glycosidase</keyword>
<comment type="similarity">
    <text evidence="2">Belongs to the SUN family.</text>
</comment>
<keyword evidence="14" id="KW-1185">Reference proteome</keyword>
<evidence type="ECO:0000256" key="8">
    <source>
        <dbReference type="ARBA" id="ARBA00023295"/>
    </source>
</evidence>
<comment type="subcellular location">
    <subcellularLocation>
        <location evidence="1">Secreted</location>
        <location evidence="1">Cell wall</location>
    </subcellularLocation>
</comment>
<evidence type="ECO:0000256" key="5">
    <source>
        <dbReference type="ARBA" id="ARBA00022729"/>
    </source>
</evidence>
<gene>
    <name evidence="13" type="primary">SUN4</name>
    <name evidence="13" type="ORF">QC762_116850</name>
</gene>
<keyword evidence="7" id="KW-0119">Carbohydrate metabolism</keyword>
<evidence type="ECO:0000256" key="3">
    <source>
        <dbReference type="ARBA" id="ARBA00022512"/>
    </source>
</evidence>
<dbReference type="InterPro" id="IPR051526">
    <property type="entry name" value="Beta-Glucosidase_SUN"/>
</dbReference>
<dbReference type="PANTHER" id="PTHR31316">
    <property type="entry name" value="BETA-GLUCOSIDASE-LIKE PROTEIN NCA3, MITOCHONDRIAL-RELATED"/>
    <property type="match status" value="1"/>
</dbReference>
<dbReference type="Proteomes" id="UP001323405">
    <property type="component" value="Unassembled WGS sequence"/>
</dbReference>
<dbReference type="Pfam" id="PF03856">
    <property type="entry name" value="SUN"/>
    <property type="match status" value="1"/>
</dbReference>